<name>A0A540M440_MALBA</name>
<comment type="caution">
    <text evidence="1">The sequence shown here is derived from an EMBL/GenBank/DDBJ whole genome shotgun (WGS) entry which is preliminary data.</text>
</comment>
<accession>A0A540M440</accession>
<protein>
    <submittedName>
        <fullName evidence="1">Uncharacterized protein</fullName>
    </submittedName>
</protein>
<sequence length="202" mass="24326">MSGNRKISSGYLQEYSQEMKKELPIDKIPNRRVSIFTPGWEISVGVKTTDLSQLILKEWKKKKHEQWRMKKAVEELKPSTTPHIIRIWNKVQKIRNKIAFFYQFYKHHTRLKVQRLKYKIKYSKSNWSKSIAMGKLSKLKVFRLNCLQSLYLGLSIIMRYSHLNQLDFLIYHHCLQINHENLKHQVQANGWQAWRKDEKLDN</sequence>
<organism evidence="1 2">
    <name type="scientific">Malus baccata</name>
    <name type="common">Siberian crab apple</name>
    <name type="synonym">Pyrus baccata</name>
    <dbReference type="NCBI Taxonomy" id="106549"/>
    <lineage>
        <taxon>Eukaryota</taxon>
        <taxon>Viridiplantae</taxon>
        <taxon>Streptophyta</taxon>
        <taxon>Embryophyta</taxon>
        <taxon>Tracheophyta</taxon>
        <taxon>Spermatophyta</taxon>
        <taxon>Magnoliopsida</taxon>
        <taxon>eudicotyledons</taxon>
        <taxon>Gunneridae</taxon>
        <taxon>Pentapetalae</taxon>
        <taxon>rosids</taxon>
        <taxon>fabids</taxon>
        <taxon>Rosales</taxon>
        <taxon>Rosaceae</taxon>
        <taxon>Amygdaloideae</taxon>
        <taxon>Maleae</taxon>
        <taxon>Malus</taxon>
    </lineage>
</organism>
<evidence type="ECO:0000313" key="2">
    <source>
        <dbReference type="Proteomes" id="UP000315295"/>
    </source>
</evidence>
<dbReference type="AlphaFoldDB" id="A0A540M440"/>
<keyword evidence="2" id="KW-1185">Reference proteome</keyword>
<evidence type="ECO:0000313" key="1">
    <source>
        <dbReference type="EMBL" id="TQD93511.1"/>
    </source>
</evidence>
<reference evidence="1 2" key="1">
    <citation type="journal article" date="2019" name="G3 (Bethesda)">
        <title>Sequencing of a Wild Apple (Malus baccata) Genome Unravels the Differences Between Cultivated and Wild Apple Species Regarding Disease Resistance and Cold Tolerance.</title>
        <authorList>
            <person name="Chen X."/>
        </authorList>
    </citation>
    <scope>NUCLEOTIDE SEQUENCE [LARGE SCALE GENOMIC DNA]</scope>
    <source>
        <strain evidence="2">cv. Shandingzi</strain>
        <tissue evidence="1">Leaves</tissue>
    </source>
</reference>
<dbReference type="Proteomes" id="UP000315295">
    <property type="component" value="Unassembled WGS sequence"/>
</dbReference>
<dbReference type="EMBL" id="VIEB01000365">
    <property type="protein sequence ID" value="TQD93511.1"/>
    <property type="molecule type" value="Genomic_DNA"/>
</dbReference>
<gene>
    <name evidence="1" type="ORF">C1H46_020858</name>
</gene>
<proteinExistence type="predicted"/>